<reference evidence="4" key="1">
    <citation type="submission" date="2022-07" db="EMBL/GenBank/DDBJ databases">
        <title>Phylogenomic reconstructions and comparative analyses of Kickxellomycotina fungi.</title>
        <authorList>
            <person name="Reynolds N.K."/>
            <person name="Stajich J.E."/>
            <person name="Barry K."/>
            <person name="Grigoriev I.V."/>
            <person name="Crous P."/>
            <person name="Smith M.E."/>
        </authorList>
    </citation>
    <scope>NUCLEOTIDE SEQUENCE</scope>
    <source>
        <strain evidence="4">RSA 567</strain>
    </source>
</reference>
<accession>A0A9W8B4A6</accession>
<evidence type="ECO:0000313" key="5">
    <source>
        <dbReference type="Proteomes" id="UP001151582"/>
    </source>
</evidence>
<feature type="repeat" description="TPR" evidence="3">
    <location>
        <begin position="476"/>
        <end position="509"/>
    </location>
</feature>
<name>A0A9W8B4A6_9FUNG</name>
<evidence type="ECO:0000256" key="2">
    <source>
        <dbReference type="ARBA" id="ARBA00022803"/>
    </source>
</evidence>
<dbReference type="GO" id="GO:0055087">
    <property type="term" value="C:Ski complex"/>
    <property type="evidence" value="ECO:0007669"/>
    <property type="project" value="InterPro"/>
</dbReference>
<evidence type="ECO:0000256" key="1">
    <source>
        <dbReference type="ARBA" id="ARBA00022737"/>
    </source>
</evidence>
<dbReference type="Proteomes" id="UP001151582">
    <property type="component" value="Unassembled WGS sequence"/>
</dbReference>
<dbReference type="InterPro" id="IPR019734">
    <property type="entry name" value="TPR_rpt"/>
</dbReference>
<dbReference type="EMBL" id="JANBQB010000823">
    <property type="protein sequence ID" value="KAJ1973438.1"/>
    <property type="molecule type" value="Genomic_DNA"/>
</dbReference>
<dbReference type="Pfam" id="PF14559">
    <property type="entry name" value="TPR_19"/>
    <property type="match status" value="2"/>
</dbReference>
<dbReference type="PROSITE" id="PS50005">
    <property type="entry name" value="TPR"/>
    <property type="match status" value="3"/>
</dbReference>
<gene>
    <name evidence="4" type="primary">SKI3</name>
    <name evidence="4" type="ORF">H4R34_005075</name>
</gene>
<proteinExistence type="predicted"/>
<dbReference type="Gene3D" id="1.25.40.10">
    <property type="entry name" value="Tetratricopeptide repeat domain"/>
    <property type="match status" value="4"/>
</dbReference>
<evidence type="ECO:0000313" key="4">
    <source>
        <dbReference type="EMBL" id="KAJ1973438.1"/>
    </source>
</evidence>
<dbReference type="Pfam" id="PF13176">
    <property type="entry name" value="TPR_7"/>
    <property type="match status" value="1"/>
</dbReference>
<feature type="repeat" description="TPR" evidence="3">
    <location>
        <begin position="834"/>
        <end position="867"/>
    </location>
</feature>
<keyword evidence="2 3" id="KW-0802">TPR repeat</keyword>
<dbReference type="OrthoDB" id="421075at2759"/>
<dbReference type="SUPFAM" id="SSF48452">
    <property type="entry name" value="TPR-like"/>
    <property type="match status" value="5"/>
</dbReference>
<dbReference type="PANTHER" id="PTHR15704:SF7">
    <property type="entry name" value="SUPERKILLER COMPLEX PROTEIN 3"/>
    <property type="match status" value="1"/>
</dbReference>
<dbReference type="InterPro" id="IPR011990">
    <property type="entry name" value="TPR-like_helical_dom_sf"/>
</dbReference>
<comment type="caution">
    <text evidence="4">The sequence shown here is derived from an EMBL/GenBank/DDBJ whole genome shotgun (WGS) entry which is preliminary data.</text>
</comment>
<protein>
    <submittedName>
        <fullName evidence="4">Superkiller protein 3</fullName>
    </submittedName>
</protein>
<dbReference type="PANTHER" id="PTHR15704">
    <property type="entry name" value="SUPERKILLER 3 PROTEIN-RELATED"/>
    <property type="match status" value="1"/>
</dbReference>
<keyword evidence="1" id="KW-0677">Repeat</keyword>
<dbReference type="InterPro" id="IPR039226">
    <property type="entry name" value="Ski3/TTC37"/>
</dbReference>
<keyword evidence="5" id="KW-1185">Reference proteome</keyword>
<sequence length="1680" mass="185491">MEAWKDLASTGRWGATLMRANHHRPSDLEIWEHVISLQTALDDKTLEDEVQTRRSRLGADPLVILRVKIEREVIAQSQLDHYFEKWFESAAQAPHGVDEQTMRQMHRQYFHRIYQKLKLLDEKKHLQAKVSQEAACLVQRTISAEAFEFTIESIDYAAWSEFPLEVLITYVEQFPDACLVPTCKAIMLLRQGTTDDTLTQAMEQLSITIDAKSDTRPLTQMVFTWLAVQCEDWHDAVSHGRRMLGLQAQLASELGRTFPKATAWGRLCLANALRVQGPDTYAQAANVYQTLLAAVPDNFDAQLGLALIHSATDALDQAGTLLENVTKNQPANHRALAELAWVRFQLSDWTAAKALIDQALNLATAPDALYMYRLGRIYWAMGDQFRTDKAFAFTCFLRAAKHDPNMGDAFTWLGHYYSQVAQTPKPAAKCYQRAMLLDATNVPAAKYLVYYYFEHDERVHAKNVLQTVLEVRPREAWAWQHLGFYYLQARAWPDAIQAFQQALKLDSQDSANWKGLGEAYFKGGRYVAAAKAFQRLLDMNPDSVLTLYSIGRVQARLGVYREALAHYQRAWEVLQTFTAWQQLPYVSVILASYVEGYLGLAHEYNYLGYYGRARDQCDHGLSLVYQLLALPGTAHAQCTGNLLFRLCHLYQRVLGDCQTLPLATVVAIVAKLQPQLTSALVHTLEQPLLEAFMADPQAFVIPAEWLCARSTNASRPIVTLIALALMALRYQLAMAPQDLTDLAVRATTLYDLAAMYYRCLLFARETTLSKAHNRLDDEQNPWLIEAIRFGKEAVLAQPHHVGYWNALGCMTVWADPEFAQHAFVKALGLNDKNATVWANLGYLYLTHDDLELANRAFAQAQTADPECMAAWLGQGLVAQRLAQLQEALDLFQHTLYLSHGSHAESNWLFASQYFLTRQEQSVANDTSEMLTLAVFAMRKYVAQRPTDPCGYNLLGILLEECQQYTGAAQALRTASDLAQISSNLDHAVADDGLASVPLDCVVGANYARLLNAVNDHPTAQQVYQDVVAKLDTDLVDQNDLSRYKVCHLLGLGLAQYFNHDLEIGLHTFGRALTLAEADIDLYQDTSVLLAQVLWALGTPEHCALAKEQLLASIDMATTAAESTYADPSGMVPVANINVLAALAVLGVRESDDTVLAATLLEIAKLTAEQDTHQLQPYLTSRLGLLQEHSAAVRRAIATAIHIWPTRGALWTALADTGRQQANDLGTLPSGSWVVLYRAAQAGLLGSTPWDCAQTAAYAYMTLASVAQGAPGSNSADYAQVWSSIHSAKGAAQKAVNLTPWDPQVWLRLCQVDLSEALLLVRLDSTTERVTPDRLDGVLATLDWLSSCPSPRVEPGTASVWHAPTQGPRAQADWVQLLRALALLLKGLVVSNSDSAATIQLVTLSYQIAEALTVGSPTGDNGQGTSPPLLYVAAYLHMARCLAIHGDVGNAAASYQAAIDFGQQGILADRPHPLLVTAFVELASIHSRQNDYNSACGTLRQALALANTHHQPALTQYCHLQLWYLALVFQQPLPTLQPVNDPEAAPVATSLDTLLSCLADRQAGRIDQAMARLTLSVAPAEIAETDTASDEATSGTAVRNGTTIRGLEPMPFAKAYLALWHRTADGLEPHSPESSTPSLQPILTHLRRTLAPTWLRSLLEPSAIANELSHSPELPTSMVEL</sequence>
<organism evidence="4 5">
    <name type="scientific">Dimargaris verticillata</name>
    <dbReference type="NCBI Taxonomy" id="2761393"/>
    <lineage>
        <taxon>Eukaryota</taxon>
        <taxon>Fungi</taxon>
        <taxon>Fungi incertae sedis</taxon>
        <taxon>Zoopagomycota</taxon>
        <taxon>Kickxellomycotina</taxon>
        <taxon>Dimargaritomycetes</taxon>
        <taxon>Dimargaritales</taxon>
        <taxon>Dimargaritaceae</taxon>
        <taxon>Dimargaris</taxon>
    </lineage>
</organism>
<evidence type="ECO:0000256" key="3">
    <source>
        <dbReference type="PROSITE-ProRule" id="PRU00339"/>
    </source>
</evidence>
<dbReference type="SMART" id="SM00028">
    <property type="entry name" value="TPR"/>
    <property type="match status" value="14"/>
</dbReference>
<dbReference type="Pfam" id="PF13432">
    <property type="entry name" value="TPR_16"/>
    <property type="match status" value="1"/>
</dbReference>
<feature type="repeat" description="TPR" evidence="3">
    <location>
        <begin position="510"/>
        <end position="543"/>
    </location>
</feature>
<dbReference type="GO" id="GO:0006401">
    <property type="term" value="P:RNA catabolic process"/>
    <property type="evidence" value="ECO:0007669"/>
    <property type="project" value="InterPro"/>
</dbReference>